<name>A0A1C4XZM2_9ACTN</name>
<gene>
    <name evidence="2" type="ORF">GA0070607_6017</name>
</gene>
<organism evidence="2 3">
    <name type="scientific">Micromonospora coriariae</name>
    <dbReference type="NCBI Taxonomy" id="285665"/>
    <lineage>
        <taxon>Bacteria</taxon>
        <taxon>Bacillati</taxon>
        <taxon>Actinomycetota</taxon>
        <taxon>Actinomycetes</taxon>
        <taxon>Micromonosporales</taxon>
        <taxon>Micromonosporaceae</taxon>
        <taxon>Micromonospora</taxon>
    </lineage>
</organism>
<feature type="region of interest" description="Disordered" evidence="1">
    <location>
        <begin position="32"/>
        <end position="74"/>
    </location>
</feature>
<protein>
    <submittedName>
        <fullName evidence="2">Uncharacterized protein</fullName>
    </submittedName>
</protein>
<accession>A0A1C4XZM2</accession>
<dbReference type="Proteomes" id="UP000198243">
    <property type="component" value="Chromosome I"/>
</dbReference>
<evidence type="ECO:0000256" key="1">
    <source>
        <dbReference type="SAM" id="MobiDB-lite"/>
    </source>
</evidence>
<sequence>MAAAAGHDTEVTGMTVRLVADRRRGAVLHVVGTADNARRAPQGSPIRARRGPAGPPRRNDYQRWDNAERGSTDG</sequence>
<feature type="compositionally biased region" description="Basic and acidic residues" evidence="1">
    <location>
        <begin position="57"/>
        <end position="74"/>
    </location>
</feature>
<evidence type="ECO:0000313" key="2">
    <source>
        <dbReference type="EMBL" id="SCF13927.1"/>
    </source>
</evidence>
<proteinExistence type="predicted"/>
<keyword evidence="3" id="KW-1185">Reference proteome</keyword>
<dbReference type="AlphaFoldDB" id="A0A1C4XZM2"/>
<evidence type="ECO:0000313" key="3">
    <source>
        <dbReference type="Proteomes" id="UP000198243"/>
    </source>
</evidence>
<reference evidence="3" key="1">
    <citation type="submission" date="2016-06" db="EMBL/GenBank/DDBJ databases">
        <authorList>
            <person name="Varghese N."/>
            <person name="Submissions Spin"/>
        </authorList>
    </citation>
    <scope>NUCLEOTIDE SEQUENCE [LARGE SCALE GENOMIC DNA]</scope>
    <source>
        <strain evidence="3">DSM 44875</strain>
    </source>
</reference>
<dbReference type="EMBL" id="LT607412">
    <property type="protein sequence ID" value="SCF13927.1"/>
    <property type="molecule type" value="Genomic_DNA"/>
</dbReference>